<reference evidence="6 9" key="2">
    <citation type="submission" date="2015-04" db="EMBL/GenBank/DDBJ databases">
        <title>Genome sequence of Mycobacterium obuense UC1.</title>
        <authorList>
            <person name="Greninger A.L."/>
            <person name="Cunningham G."/>
            <person name="Chiu C.Y."/>
            <person name="Miller S."/>
        </authorList>
    </citation>
    <scope>NUCLEOTIDE SEQUENCE [LARGE SCALE GENOMIC DNA]</scope>
    <source>
        <strain evidence="6 9">UC1</strain>
    </source>
</reference>
<keyword evidence="5" id="KW-0732">Signal</keyword>
<reference evidence="8 11" key="3">
    <citation type="submission" date="2019-01" db="EMBL/GenBank/DDBJ databases">
        <title>High-quality-draft genome sequences of five non-tuberculosis mycobacteriaceae isolated from a nosocomial environment.</title>
        <authorList>
            <person name="Tiago I."/>
            <person name="Alarico S."/>
            <person name="Pereira S.G."/>
            <person name="Coelho C."/>
            <person name="Maranha A."/>
            <person name="Empadinhas N."/>
        </authorList>
    </citation>
    <scope>NUCLEOTIDE SEQUENCE [LARGE SCALE GENOMIC DNA]</scope>
    <source>
        <strain evidence="8 11">22DIII</strain>
    </source>
</reference>
<evidence type="ECO:0000256" key="5">
    <source>
        <dbReference type="SAM" id="SignalP"/>
    </source>
</evidence>
<evidence type="ECO:0000256" key="1">
    <source>
        <dbReference type="ARBA" id="ARBA00007534"/>
    </source>
</evidence>
<dbReference type="GO" id="GO:0052689">
    <property type="term" value="F:carboxylic ester hydrolase activity"/>
    <property type="evidence" value="ECO:0007669"/>
    <property type="project" value="UniProtKB-KW"/>
</dbReference>
<evidence type="ECO:0000313" key="10">
    <source>
        <dbReference type="Proteomes" id="UP000036313"/>
    </source>
</evidence>
<comment type="similarity">
    <text evidence="1">Belongs to the cutinase family.</text>
</comment>
<dbReference type="InterPro" id="IPR000675">
    <property type="entry name" value="Cutinase/axe"/>
</dbReference>
<dbReference type="EMBL" id="SDLP01000004">
    <property type="protein sequence ID" value="TDL07324.1"/>
    <property type="molecule type" value="Genomic_DNA"/>
</dbReference>
<feature type="signal peptide" evidence="5">
    <location>
        <begin position="1"/>
        <end position="32"/>
    </location>
</feature>
<evidence type="ECO:0000313" key="9">
    <source>
        <dbReference type="Proteomes" id="UP000034150"/>
    </source>
</evidence>
<dbReference type="STRING" id="1807.MOBUDSM44075_03699"/>
<dbReference type="Proteomes" id="UP000036313">
    <property type="component" value="Unassembled WGS sequence"/>
</dbReference>
<dbReference type="OrthoDB" id="3690529at2"/>
<evidence type="ECO:0000256" key="2">
    <source>
        <dbReference type="ARBA" id="ARBA00022487"/>
    </source>
</evidence>
<name>A0A0J6VSR7_9MYCO</name>
<comment type="caution">
    <text evidence="7">The sequence shown here is derived from an EMBL/GenBank/DDBJ whole genome shotgun (WGS) entry which is preliminary data.</text>
</comment>
<keyword evidence="3" id="KW-0378">Hydrolase</keyword>
<evidence type="ECO:0000256" key="3">
    <source>
        <dbReference type="ARBA" id="ARBA00022801"/>
    </source>
</evidence>
<organism evidence="7 10">
    <name type="scientific">Mycolicibacterium obuense</name>
    <dbReference type="NCBI Taxonomy" id="1807"/>
    <lineage>
        <taxon>Bacteria</taxon>
        <taxon>Bacillati</taxon>
        <taxon>Actinomycetota</taxon>
        <taxon>Actinomycetes</taxon>
        <taxon>Mycobacteriales</taxon>
        <taxon>Mycobacteriaceae</taxon>
        <taxon>Mycolicibacterium</taxon>
    </lineage>
</organism>
<dbReference type="RefSeq" id="WP_046362915.1">
    <property type="nucleotide sequence ID" value="NZ_CALTXN010000007.1"/>
</dbReference>
<evidence type="ECO:0000313" key="7">
    <source>
        <dbReference type="EMBL" id="KMO74075.1"/>
    </source>
</evidence>
<keyword evidence="9" id="KW-1185">Reference proteome</keyword>
<dbReference type="Proteomes" id="UP000294952">
    <property type="component" value="Unassembled WGS sequence"/>
</dbReference>
<feature type="chain" id="PRO_5010914860" evidence="5">
    <location>
        <begin position="33"/>
        <end position="220"/>
    </location>
</feature>
<dbReference type="PATRIC" id="fig|1807.13.peg.3397"/>
<dbReference type="SMART" id="SM01110">
    <property type="entry name" value="Cutinase"/>
    <property type="match status" value="1"/>
</dbReference>
<dbReference type="EMBL" id="JYNU01000024">
    <property type="protein sequence ID" value="KMO74075.1"/>
    <property type="molecule type" value="Genomic_DNA"/>
</dbReference>
<keyword evidence="4" id="KW-1015">Disulfide bond</keyword>
<proteinExistence type="inferred from homology"/>
<evidence type="ECO:0000256" key="4">
    <source>
        <dbReference type="ARBA" id="ARBA00023157"/>
    </source>
</evidence>
<dbReference type="AlphaFoldDB" id="A0A0J6VSR7"/>
<dbReference type="PANTHER" id="PTHR33630">
    <property type="entry name" value="CUTINASE RV1984C-RELATED-RELATED"/>
    <property type="match status" value="1"/>
</dbReference>
<dbReference type="SUPFAM" id="SSF53474">
    <property type="entry name" value="alpha/beta-Hydrolases"/>
    <property type="match status" value="1"/>
</dbReference>
<keyword evidence="2" id="KW-0719">Serine esterase</keyword>
<dbReference type="Proteomes" id="UP000034150">
    <property type="component" value="Unassembled WGS sequence"/>
</dbReference>
<evidence type="ECO:0000313" key="6">
    <source>
        <dbReference type="EMBL" id="KKF02098.1"/>
    </source>
</evidence>
<dbReference type="PANTHER" id="PTHR33630:SF9">
    <property type="entry name" value="CUTINASE 4"/>
    <property type="match status" value="1"/>
</dbReference>
<dbReference type="Gene3D" id="3.40.50.1820">
    <property type="entry name" value="alpha/beta hydrolase"/>
    <property type="match status" value="1"/>
</dbReference>
<evidence type="ECO:0000313" key="11">
    <source>
        <dbReference type="Proteomes" id="UP000294952"/>
    </source>
</evidence>
<sequence precursor="true">MNVRRAKSVLGSVILAPAALLAGIAGAPAAQAQPCPDIEVIFARGTGADPGLGFVGDAFVDALRSKVGGRSVGAYAVNYPAGFDFDKSAPAGAADAAGRVQWMADNCPATRLVLGGMSQGAGVIDLITVDPQPLGHYTPTPLPAHLSDHIAAIAVFGNPLRDVKGGGPLPAMSSTYGPRSIDMCALDDLFCSKGLSLPAHFAYVDNGMVAQAADFVAGKL</sequence>
<accession>A0A0J6VSR7</accession>
<dbReference type="Pfam" id="PF01083">
    <property type="entry name" value="Cutinase"/>
    <property type="match status" value="1"/>
</dbReference>
<gene>
    <name evidence="8" type="ORF">EUA04_15445</name>
    <name evidence="7" type="ORF">MOBUDSM44075_03699</name>
    <name evidence="6" type="ORF">WN67_10230</name>
</gene>
<reference evidence="7 10" key="1">
    <citation type="journal article" date="2015" name="Genome Biol. Evol.">
        <title>Characterization of Three Mycobacterium spp. with Potential Use in Bioremediation by Genome Sequencing and Comparative Genomics.</title>
        <authorList>
            <person name="Das S."/>
            <person name="Pettersson B.M."/>
            <person name="Behra P.R."/>
            <person name="Ramesh M."/>
            <person name="Dasgupta S."/>
            <person name="Bhattacharya A."/>
            <person name="Kirsebom L.A."/>
        </authorList>
    </citation>
    <scope>NUCLEOTIDE SEQUENCE [LARGE SCALE GENOMIC DNA]</scope>
    <source>
        <strain evidence="7 10">DSM 44075</strain>
    </source>
</reference>
<evidence type="ECO:0000313" key="8">
    <source>
        <dbReference type="EMBL" id="TDL07324.1"/>
    </source>
</evidence>
<dbReference type="EMBL" id="LAUZ02000038">
    <property type="protein sequence ID" value="KKF02098.1"/>
    <property type="molecule type" value="Genomic_DNA"/>
</dbReference>
<dbReference type="InterPro" id="IPR029058">
    <property type="entry name" value="AB_hydrolase_fold"/>
</dbReference>
<protein>
    <submittedName>
        <fullName evidence="7 8">Cutinase</fullName>
    </submittedName>
</protein>